<dbReference type="EMBL" id="JXJN01005127">
    <property type="status" value="NOT_ANNOTATED_CDS"/>
    <property type="molecule type" value="Genomic_DNA"/>
</dbReference>
<dbReference type="EnsemblMetazoa" id="GPPI011795-RA">
    <property type="protein sequence ID" value="GPPI011795-PA"/>
    <property type="gene ID" value="GPPI011795"/>
</dbReference>
<name>A0A1B0AX83_9MUSC</name>
<sequence>MYLQEQQQLDNYEKQSITTATDMVVKKSSATIEANKEVTMRSLYSYPEINQRSIDRIVIEKMKHLKAICNQQEDYYVHKMLIENPVVIERRVMPITLSDSASSNPSKYRAEACRRSRHNNKVKKVKMQLRHKYMAGQLMKSQAMLKSLKAIVVQLESELITRGFNPYQLENLRSVFRVNDITTSDETRSDIDI</sequence>
<dbReference type="Proteomes" id="UP000092460">
    <property type="component" value="Unassembled WGS sequence"/>
</dbReference>
<proteinExistence type="predicted"/>
<keyword evidence="2" id="KW-1185">Reference proteome</keyword>
<reference evidence="2" key="1">
    <citation type="submission" date="2015-01" db="EMBL/GenBank/DDBJ databases">
        <authorList>
            <person name="Aksoy S."/>
            <person name="Warren W."/>
            <person name="Wilson R.K."/>
        </authorList>
    </citation>
    <scope>NUCLEOTIDE SEQUENCE [LARGE SCALE GENOMIC DNA]</scope>
    <source>
        <strain evidence="2">IAEA</strain>
    </source>
</reference>
<accession>A0A1B0AX83</accession>
<evidence type="ECO:0000313" key="2">
    <source>
        <dbReference type="Proteomes" id="UP000092460"/>
    </source>
</evidence>
<reference evidence="1" key="2">
    <citation type="submission" date="2020-05" db="UniProtKB">
        <authorList>
            <consortium name="EnsemblMetazoa"/>
        </authorList>
    </citation>
    <scope>IDENTIFICATION</scope>
    <source>
        <strain evidence="1">IAEA</strain>
    </source>
</reference>
<evidence type="ECO:0000313" key="1">
    <source>
        <dbReference type="EnsemblMetazoa" id="GPPI011795-PA"/>
    </source>
</evidence>
<protein>
    <submittedName>
        <fullName evidence="1">Uncharacterized protein</fullName>
    </submittedName>
</protein>
<organism evidence="1 2">
    <name type="scientific">Glossina palpalis gambiensis</name>
    <dbReference type="NCBI Taxonomy" id="67801"/>
    <lineage>
        <taxon>Eukaryota</taxon>
        <taxon>Metazoa</taxon>
        <taxon>Ecdysozoa</taxon>
        <taxon>Arthropoda</taxon>
        <taxon>Hexapoda</taxon>
        <taxon>Insecta</taxon>
        <taxon>Pterygota</taxon>
        <taxon>Neoptera</taxon>
        <taxon>Endopterygota</taxon>
        <taxon>Diptera</taxon>
        <taxon>Brachycera</taxon>
        <taxon>Muscomorpha</taxon>
        <taxon>Hippoboscoidea</taxon>
        <taxon>Glossinidae</taxon>
        <taxon>Glossina</taxon>
    </lineage>
</organism>
<dbReference type="AlphaFoldDB" id="A0A1B0AX83"/>
<dbReference type="VEuPathDB" id="VectorBase:GPPI011795"/>